<dbReference type="InterPro" id="IPR000524">
    <property type="entry name" value="Tscrpt_reg_HTH_GntR"/>
</dbReference>
<dbReference type="Gene3D" id="1.20.120.530">
    <property type="entry name" value="GntR ligand-binding domain-like"/>
    <property type="match status" value="1"/>
</dbReference>
<dbReference type="PANTHER" id="PTHR43537">
    <property type="entry name" value="TRANSCRIPTIONAL REGULATOR, GNTR FAMILY"/>
    <property type="match status" value="1"/>
</dbReference>
<keyword evidence="6" id="KW-1185">Reference proteome</keyword>
<dbReference type="InterPro" id="IPR036388">
    <property type="entry name" value="WH-like_DNA-bd_sf"/>
</dbReference>
<dbReference type="InterPro" id="IPR008920">
    <property type="entry name" value="TF_FadR/GntR_C"/>
</dbReference>
<sequence length="216" mass="24965">MSIAPITKSASIYNEIKRKILEGEFPPGSHLVIKQIATEYGLSDIPVREALKELRAEGLVETIPHVGSRVASFSPQNIKDMLEMRECLETFAAELAVQNADDSLIQKLEEKYAEASQALADNDIQRYGELNKAFHRLIIEASGNQLLIQTISDLMESEKRMRMVFQIFPEILQDSHKEHQQMLQYVKERNPAAMERLMYHHKKRSFDKMRVYFQIQ</sequence>
<dbReference type="Pfam" id="PF00392">
    <property type="entry name" value="GntR"/>
    <property type="match status" value="1"/>
</dbReference>
<name>F7NE25_9FIRM</name>
<dbReference type="SMART" id="SM00895">
    <property type="entry name" value="FCD"/>
    <property type="match status" value="1"/>
</dbReference>
<dbReference type="SMART" id="SM00345">
    <property type="entry name" value="HTH_GNTR"/>
    <property type="match status" value="1"/>
</dbReference>
<dbReference type="PROSITE" id="PS50949">
    <property type="entry name" value="HTH_GNTR"/>
    <property type="match status" value="1"/>
</dbReference>
<dbReference type="OrthoDB" id="114741at2"/>
<dbReference type="Gene3D" id="1.10.10.10">
    <property type="entry name" value="Winged helix-like DNA-binding domain superfamily/Winged helix DNA-binding domain"/>
    <property type="match status" value="1"/>
</dbReference>
<dbReference type="Pfam" id="PF07729">
    <property type="entry name" value="FCD"/>
    <property type="match status" value="1"/>
</dbReference>
<dbReference type="Proteomes" id="UP000003240">
    <property type="component" value="Unassembled WGS sequence"/>
</dbReference>
<organism evidence="5 6">
    <name type="scientific">Acetonema longum DSM 6540</name>
    <dbReference type="NCBI Taxonomy" id="1009370"/>
    <lineage>
        <taxon>Bacteria</taxon>
        <taxon>Bacillati</taxon>
        <taxon>Bacillota</taxon>
        <taxon>Negativicutes</taxon>
        <taxon>Acetonemataceae</taxon>
        <taxon>Acetonema</taxon>
    </lineage>
</organism>
<dbReference type="InterPro" id="IPR011711">
    <property type="entry name" value="GntR_C"/>
</dbReference>
<evidence type="ECO:0000259" key="4">
    <source>
        <dbReference type="PROSITE" id="PS50949"/>
    </source>
</evidence>
<dbReference type="SUPFAM" id="SSF48008">
    <property type="entry name" value="GntR ligand-binding domain-like"/>
    <property type="match status" value="1"/>
</dbReference>
<keyword evidence="1" id="KW-0805">Transcription regulation</keyword>
<dbReference type="RefSeq" id="WP_004092050.1">
    <property type="nucleotide sequence ID" value="NZ_AFGF01000015.1"/>
</dbReference>
<keyword evidence="3" id="KW-0804">Transcription</keyword>
<dbReference type="STRING" id="1009370.ALO_01439"/>
<dbReference type="GO" id="GO:0003677">
    <property type="term" value="F:DNA binding"/>
    <property type="evidence" value="ECO:0007669"/>
    <property type="project" value="UniProtKB-KW"/>
</dbReference>
<evidence type="ECO:0000256" key="1">
    <source>
        <dbReference type="ARBA" id="ARBA00023015"/>
    </source>
</evidence>
<evidence type="ECO:0000256" key="3">
    <source>
        <dbReference type="ARBA" id="ARBA00023163"/>
    </source>
</evidence>
<reference evidence="5 6" key="1">
    <citation type="journal article" date="2011" name="EMBO J.">
        <title>Structural diversity of bacterial flagellar motors.</title>
        <authorList>
            <person name="Chen S."/>
            <person name="Beeby M."/>
            <person name="Murphy G.E."/>
            <person name="Leadbetter J.R."/>
            <person name="Hendrixson D.R."/>
            <person name="Briegel A."/>
            <person name="Li Z."/>
            <person name="Shi J."/>
            <person name="Tocheva E.I."/>
            <person name="Muller A."/>
            <person name="Dobro M.J."/>
            <person name="Jensen G.J."/>
        </authorList>
    </citation>
    <scope>NUCLEOTIDE SEQUENCE [LARGE SCALE GENOMIC DNA]</scope>
    <source>
        <strain evidence="5 6">DSM 6540</strain>
    </source>
</reference>
<keyword evidence="2" id="KW-0238">DNA-binding</keyword>
<accession>F7NE25</accession>
<feature type="domain" description="HTH gntR-type" evidence="4">
    <location>
        <begin position="6"/>
        <end position="73"/>
    </location>
</feature>
<proteinExistence type="predicted"/>
<dbReference type="eggNOG" id="COG1802">
    <property type="taxonomic scope" value="Bacteria"/>
</dbReference>
<dbReference type="AlphaFoldDB" id="F7NE25"/>
<dbReference type="PANTHER" id="PTHR43537:SF24">
    <property type="entry name" value="GLUCONATE OPERON TRANSCRIPTIONAL REPRESSOR"/>
    <property type="match status" value="1"/>
</dbReference>
<protein>
    <submittedName>
        <fullName evidence="5">Transcriptional regulator, GntR family protein</fullName>
    </submittedName>
</protein>
<evidence type="ECO:0000256" key="2">
    <source>
        <dbReference type="ARBA" id="ARBA00023125"/>
    </source>
</evidence>
<evidence type="ECO:0000313" key="6">
    <source>
        <dbReference type="Proteomes" id="UP000003240"/>
    </source>
</evidence>
<comment type="caution">
    <text evidence="5">The sequence shown here is derived from an EMBL/GenBank/DDBJ whole genome shotgun (WGS) entry which is preliminary data.</text>
</comment>
<dbReference type="EMBL" id="AFGF01000015">
    <property type="protein sequence ID" value="EGO65680.1"/>
    <property type="molecule type" value="Genomic_DNA"/>
</dbReference>
<gene>
    <name evidence="5" type="ORF">ALO_01439</name>
</gene>
<dbReference type="CDD" id="cd07377">
    <property type="entry name" value="WHTH_GntR"/>
    <property type="match status" value="1"/>
</dbReference>
<dbReference type="GO" id="GO:0003700">
    <property type="term" value="F:DNA-binding transcription factor activity"/>
    <property type="evidence" value="ECO:0007669"/>
    <property type="project" value="InterPro"/>
</dbReference>
<dbReference type="SUPFAM" id="SSF46785">
    <property type="entry name" value="Winged helix' DNA-binding domain"/>
    <property type="match status" value="1"/>
</dbReference>
<evidence type="ECO:0000313" key="5">
    <source>
        <dbReference type="EMBL" id="EGO65680.1"/>
    </source>
</evidence>
<dbReference type="InterPro" id="IPR036390">
    <property type="entry name" value="WH_DNA-bd_sf"/>
</dbReference>